<dbReference type="WBParaSite" id="JU765_v2.g12747.t1">
    <property type="protein sequence ID" value="JU765_v2.g12747.t1"/>
    <property type="gene ID" value="JU765_v2.g12747"/>
</dbReference>
<reference evidence="2" key="1">
    <citation type="submission" date="2022-11" db="UniProtKB">
        <authorList>
            <consortium name="WormBaseParasite"/>
        </authorList>
    </citation>
    <scope>IDENTIFICATION</scope>
</reference>
<proteinExistence type="predicted"/>
<dbReference type="Proteomes" id="UP000887576">
    <property type="component" value="Unplaced"/>
</dbReference>
<protein>
    <submittedName>
        <fullName evidence="2">Sas10 C-terminal domain-containing protein</fullName>
    </submittedName>
</protein>
<name>A0AC34Q3Z5_9BILA</name>
<evidence type="ECO:0000313" key="2">
    <source>
        <dbReference type="WBParaSite" id="JU765_v2.g12747.t1"/>
    </source>
</evidence>
<organism evidence="1 2">
    <name type="scientific">Panagrolaimus sp. JU765</name>
    <dbReference type="NCBI Taxonomy" id="591449"/>
    <lineage>
        <taxon>Eukaryota</taxon>
        <taxon>Metazoa</taxon>
        <taxon>Ecdysozoa</taxon>
        <taxon>Nematoda</taxon>
        <taxon>Chromadorea</taxon>
        <taxon>Rhabditida</taxon>
        <taxon>Tylenchina</taxon>
        <taxon>Panagrolaimomorpha</taxon>
        <taxon>Panagrolaimoidea</taxon>
        <taxon>Panagrolaimidae</taxon>
        <taxon>Panagrolaimus</taxon>
    </lineage>
</organism>
<sequence length="363" mass="42007">MSDRSQSDAEVNDNDVEEFMHDKEDDNDDRYEISADAWGKKKIAFYGGLADKERGGWDDEEDENLEFEEQDAIERQKKIDADVDKVDLAALLGSDDESDHKDKEEEPVKIVPKQVAMQSKSVDYFLKHSPTLDALLSEYNKRLKSFKTQKPILEGILQAMKDVAENDFIKKLKLVLATYNQYMSSLMFFFYLKGATSEAKFKSTENHPVLDDIMNLHPTVSKVDLFLKKNMQKLERVYEKLKENPDYASKILSVMAEPPKKKVRAISSVFDEEAEEDMEMGRYKAEDEFGKRKITREMQKNRGLTPSTKKGLGHSRVRKRSQYKKALYRQRANVPDVRKETTKYDGEKRGIRVTTVRSIKLKA</sequence>
<accession>A0AC34Q3Z5</accession>
<evidence type="ECO:0000313" key="1">
    <source>
        <dbReference type="Proteomes" id="UP000887576"/>
    </source>
</evidence>